<proteinExistence type="predicted"/>
<evidence type="ECO:0000313" key="2">
    <source>
        <dbReference type="Proteomes" id="UP000277256"/>
    </source>
</evidence>
<gene>
    <name evidence="1" type="ORF">EIW28_03655</name>
</gene>
<dbReference type="AlphaFoldDB" id="A0A426V4U1"/>
<protein>
    <submittedName>
        <fullName evidence="1">Uncharacterized protein</fullName>
    </submittedName>
</protein>
<comment type="caution">
    <text evidence="1">The sequence shown here is derived from an EMBL/GenBank/DDBJ whole genome shotgun (WGS) entry which is preliminary data.</text>
</comment>
<dbReference type="EMBL" id="RSEB01000001">
    <property type="protein sequence ID" value="RRS01851.1"/>
    <property type="molecule type" value="Genomic_DNA"/>
</dbReference>
<name>A0A426V4U1_9ACTN</name>
<accession>A0A426V4U1</accession>
<sequence length="312" mass="33383">MTQTPGPAAAAIRDHAGEIDDLRRRLEGVRFTSALIDRGAPAPASMLAWISARLEPHVREQDRIVEFLAGNLSIAAARLRATAAAFEGEPDAPPMARVTATSYWAPEGESAPSVDFAAEAELAAQIQGLARTMAVEEWAEGSLAEPRRPAPLDTAAVAAVPHGVEKALEFQPDVLAAQVRAWRHMSAELQRIAQDLRHRLVHDMPEWTGEAHAAYCWLMEHNVNSAVALGGAAAGLAAAIEGVGIVTAATRELIRERTAALLHVLNTWAENDDQAPTTTQLVTAAVQWALTVASHLAALARSLRNLNTLLRS</sequence>
<dbReference type="OrthoDB" id="3688882at2"/>
<dbReference type="RefSeq" id="WP_125246326.1">
    <property type="nucleotide sequence ID" value="NZ_RSEB01000001.1"/>
</dbReference>
<keyword evidence="2" id="KW-1185">Reference proteome</keyword>
<evidence type="ECO:0000313" key="1">
    <source>
        <dbReference type="EMBL" id="RRS01851.1"/>
    </source>
</evidence>
<organism evidence="1 2">
    <name type="scientific">Glycomyces terrestris</name>
    <dbReference type="NCBI Taxonomy" id="2493553"/>
    <lineage>
        <taxon>Bacteria</taxon>
        <taxon>Bacillati</taxon>
        <taxon>Actinomycetota</taxon>
        <taxon>Actinomycetes</taxon>
        <taxon>Glycomycetales</taxon>
        <taxon>Glycomycetaceae</taxon>
        <taxon>Glycomyces</taxon>
    </lineage>
</organism>
<reference evidence="1 2" key="1">
    <citation type="submission" date="2018-12" db="EMBL/GenBank/DDBJ databases">
        <title>Glycomyces sp. YIM 121974 draft genome.</title>
        <authorList>
            <person name="Li Q."/>
        </authorList>
    </citation>
    <scope>NUCLEOTIDE SEQUENCE [LARGE SCALE GENOMIC DNA]</scope>
    <source>
        <strain evidence="1 2">YIM 121974</strain>
    </source>
</reference>
<dbReference type="Proteomes" id="UP000277256">
    <property type="component" value="Unassembled WGS sequence"/>
</dbReference>